<keyword evidence="2" id="KW-1185">Reference proteome</keyword>
<evidence type="ECO:0000313" key="2">
    <source>
        <dbReference type="Proteomes" id="UP001597044"/>
    </source>
</evidence>
<organism evidence="1 2">
    <name type="scientific">Paraperlucidibaca wandonensis</name>
    <dbReference type="NCBI Taxonomy" id="1268273"/>
    <lineage>
        <taxon>Bacteria</taxon>
        <taxon>Pseudomonadati</taxon>
        <taxon>Pseudomonadota</taxon>
        <taxon>Gammaproteobacteria</taxon>
        <taxon>Moraxellales</taxon>
        <taxon>Moraxellaceae</taxon>
        <taxon>Paraperlucidibaca</taxon>
    </lineage>
</organism>
<name>A0ABW3HFZ7_9GAMM</name>
<dbReference type="Proteomes" id="UP001597044">
    <property type="component" value="Unassembled WGS sequence"/>
</dbReference>
<comment type="caution">
    <text evidence="1">The sequence shown here is derived from an EMBL/GenBank/DDBJ whole genome shotgun (WGS) entry which is preliminary data.</text>
</comment>
<dbReference type="RefSeq" id="WP_340675423.1">
    <property type="nucleotide sequence ID" value="NZ_JBHTIT010000001.1"/>
</dbReference>
<dbReference type="InterPro" id="IPR009367">
    <property type="entry name" value="Elm1-like"/>
</dbReference>
<reference evidence="2" key="1">
    <citation type="journal article" date="2019" name="Int. J. Syst. Evol. Microbiol.">
        <title>The Global Catalogue of Microorganisms (GCM) 10K type strain sequencing project: providing services to taxonomists for standard genome sequencing and annotation.</title>
        <authorList>
            <consortium name="The Broad Institute Genomics Platform"/>
            <consortium name="The Broad Institute Genome Sequencing Center for Infectious Disease"/>
            <person name="Wu L."/>
            <person name="Ma J."/>
        </authorList>
    </citation>
    <scope>NUCLEOTIDE SEQUENCE [LARGE SCALE GENOMIC DNA]</scope>
    <source>
        <strain evidence="2">CCUG 63419</strain>
    </source>
</reference>
<proteinExistence type="predicted"/>
<protein>
    <submittedName>
        <fullName evidence="1">ELM1/GtrOC1 family putative glycosyltransferase</fullName>
    </submittedName>
</protein>
<gene>
    <name evidence="1" type="ORF">ACFQ0F_08110</name>
</gene>
<accession>A0ABW3HFZ7</accession>
<dbReference type="EMBL" id="JBHTIT010000001">
    <property type="protein sequence ID" value="MFD0950348.1"/>
    <property type="molecule type" value="Genomic_DNA"/>
</dbReference>
<sequence length="331" mass="35937">MAGDRVLWLLSDGAPGHWSQSQGIADALAATEPVDIQRINLTVRSTFWKRLGRLSMPWIRNSRWWLAKVYNIRLPASTPSLIISSGGNTLLANALLARLFNAPNVYSGTLKGYDASAYRVIFTVVSQKLSNNCILPLPPVPQAISSVPDIAGDATPCVAVLIGGDGAGYRYTAADWRNLAQWLVALAASREARILLTTSRRTGAAAEAILQAELPVDLLADAVWWLQDPRPVVRSFLQRATSVVVTEDSLTMIAESIYSRREVLTWAPEQVAPNTNDAQALANYAADGLIFRSHMGAEINLLARDAKIAHCPDVPGMIRAALQPHLNLGEL</sequence>
<evidence type="ECO:0000313" key="1">
    <source>
        <dbReference type="EMBL" id="MFD0950348.1"/>
    </source>
</evidence>
<dbReference type="Pfam" id="PF06258">
    <property type="entry name" value="Mito_fiss_Elm1"/>
    <property type="match status" value="1"/>
</dbReference>